<keyword evidence="3" id="KW-1185">Reference proteome</keyword>
<evidence type="ECO:0000313" key="2">
    <source>
        <dbReference type="EMBL" id="GKU90016.1"/>
    </source>
</evidence>
<evidence type="ECO:0000259" key="1">
    <source>
        <dbReference type="Pfam" id="PF22936"/>
    </source>
</evidence>
<organism evidence="2 3">
    <name type="scientific">Rubroshorea leprosula</name>
    <dbReference type="NCBI Taxonomy" id="152421"/>
    <lineage>
        <taxon>Eukaryota</taxon>
        <taxon>Viridiplantae</taxon>
        <taxon>Streptophyta</taxon>
        <taxon>Embryophyta</taxon>
        <taxon>Tracheophyta</taxon>
        <taxon>Spermatophyta</taxon>
        <taxon>Magnoliopsida</taxon>
        <taxon>eudicotyledons</taxon>
        <taxon>Gunneridae</taxon>
        <taxon>Pentapetalae</taxon>
        <taxon>rosids</taxon>
        <taxon>malvids</taxon>
        <taxon>Malvales</taxon>
        <taxon>Dipterocarpaceae</taxon>
        <taxon>Rubroshorea</taxon>
    </lineage>
</organism>
<feature type="domain" description="Retrovirus-related Pol polyprotein from transposon TNT 1-94-like beta-barrel" evidence="1">
    <location>
        <begin position="187"/>
        <end position="229"/>
    </location>
</feature>
<reference evidence="2 3" key="1">
    <citation type="journal article" date="2021" name="Commun. Biol.">
        <title>The genome of Shorea leprosula (Dipterocarpaceae) highlights the ecological relevance of drought in aseasonal tropical rainforests.</title>
        <authorList>
            <person name="Ng K.K.S."/>
            <person name="Kobayashi M.J."/>
            <person name="Fawcett J.A."/>
            <person name="Hatakeyama M."/>
            <person name="Paape T."/>
            <person name="Ng C.H."/>
            <person name="Ang C.C."/>
            <person name="Tnah L.H."/>
            <person name="Lee C.T."/>
            <person name="Nishiyama T."/>
            <person name="Sese J."/>
            <person name="O'Brien M.J."/>
            <person name="Copetti D."/>
            <person name="Mohd Noor M.I."/>
            <person name="Ong R.C."/>
            <person name="Putra M."/>
            <person name="Sireger I.Z."/>
            <person name="Indrioko S."/>
            <person name="Kosugi Y."/>
            <person name="Izuno A."/>
            <person name="Isagi Y."/>
            <person name="Lee S.L."/>
            <person name="Shimizu K.K."/>
        </authorList>
    </citation>
    <scope>NUCLEOTIDE SEQUENCE [LARGE SCALE GENOMIC DNA]</scope>
    <source>
        <strain evidence="2">214</strain>
    </source>
</reference>
<protein>
    <recommendedName>
        <fullName evidence="1">Retrovirus-related Pol polyprotein from transposon TNT 1-94-like beta-barrel domain-containing protein</fullName>
    </recommendedName>
</protein>
<dbReference type="Pfam" id="PF14223">
    <property type="entry name" value="Retrotran_gag_2"/>
    <property type="match status" value="1"/>
</dbReference>
<dbReference type="PANTHER" id="PTHR35317:SF31">
    <property type="entry name" value="DUF4219 DOMAIN-CONTAINING PROTEIN"/>
    <property type="match status" value="1"/>
</dbReference>
<sequence length="329" mass="37507">MEFSSSSSTAKTPVANLRREFEMQKITESETVKEYSDRLMKVVNQMRLHGEELFDKRVVQKVLVSLPEKFEHKISSLEDSRDLSKVTLTELVNALRAVEQRKTLRLENDSTETALAAAEKGKAQTTGGGRIQYAAKNDNEKQEYHRNSTGAQCKICKQFGHEEKVCKSKPAQAKLAETKDFREEKLCTHHMTPNKAVLKILDSSYSSRVKLGNGEYVAVQGKGTAVVDTPIEVFSMYVKFKAVWLRKMLRDLCHTQEKAIKIPCDNMSAVAIAKNPVFHGRTKHFKIKYYLLREAQEEGEVILVHSSSEDQLADIFTERLRKSRFEMLN</sequence>
<dbReference type="Proteomes" id="UP001054252">
    <property type="component" value="Unassembled WGS sequence"/>
</dbReference>
<dbReference type="Pfam" id="PF22936">
    <property type="entry name" value="Pol_BBD"/>
    <property type="match status" value="1"/>
</dbReference>
<comment type="caution">
    <text evidence="2">The sequence shown here is derived from an EMBL/GenBank/DDBJ whole genome shotgun (WGS) entry which is preliminary data.</text>
</comment>
<evidence type="ECO:0000313" key="3">
    <source>
        <dbReference type="Proteomes" id="UP001054252"/>
    </source>
</evidence>
<gene>
    <name evidence="2" type="ORF">SLEP1_g4069</name>
</gene>
<dbReference type="PANTHER" id="PTHR35317">
    <property type="entry name" value="OS04G0629600 PROTEIN"/>
    <property type="match status" value="1"/>
</dbReference>
<dbReference type="InterPro" id="IPR054722">
    <property type="entry name" value="PolX-like_BBD"/>
</dbReference>
<accession>A0AAV5HV38</accession>
<name>A0AAV5HV38_9ROSI</name>
<dbReference type="AlphaFoldDB" id="A0AAV5HV38"/>
<dbReference type="CDD" id="cd09272">
    <property type="entry name" value="RNase_HI_RT_Ty1"/>
    <property type="match status" value="1"/>
</dbReference>
<proteinExistence type="predicted"/>
<dbReference type="EMBL" id="BPVZ01000004">
    <property type="protein sequence ID" value="GKU90016.1"/>
    <property type="molecule type" value="Genomic_DNA"/>
</dbReference>